<comment type="function">
    <text evidence="6">Required for chromosome condensation and partitioning.</text>
</comment>
<dbReference type="HAMAP" id="MF_01894">
    <property type="entry name" value="Smc_prok"/>
    <property type="match status" value="1"/>
</dbReference>
<keyword evidence="10" id="KW-1185">Reference proteome</keyword>
<dbReference type="EMBL" id="AUSW01000030">
    <property type="protein sequence ID" value="ERL55427.1"/>
    <property type="molecule type" value="Genomic_DNA"/>
</dbReference>
<feature type="coiled-coil region" evidence="6">
    <location>
        <begin position="1006"/>
        <end position="1040"/>
    </location>
</feature>
<name>U4T2W9_9GAMM</name>
<gene>
    <name evidence="6" type="primary">smc</name>
    <name evidence="9" type="ORF">M917_1684</name>
</gene>
<comment type="domain">
    <text evidence="6">Contains large globular domains required for ATP hydrolysis at each terminus and a third globular domain forming a flexible hinge near the middle of the molecule. These domains are separated by coiled-coil structures.</text>
</comment>
<dbReference type="PANTHER" id="PTHR43977">
    <property type="entry name" value="STRUCTURAL MAINTENANCE OF CHROMOSOMES PROTEIN 3"/>
    <property type="match status" value="1"/>
</dbReference>
<evidence type="ECO:0000256" key="2">
    <source>
        <dbReference type="ARBA" id="ARBA00022741"/>
    </source>
</evidence>
<evidence type="ECO:0000256" key="3">
    <source>
        <dbReference type="ARBA" id="ARBA00022840"/>
    </source>
</evidence>
<dbReference type="OrthoDB" id="9808768at2"/>
<dbReference type="STRING" id="1354303.M917_1684"/>
<protein>
    <recommendedName>
        <fullName evidence="6">Chromosome partition protein Smc</fullName>
    </recommendedName>
</protein>
<comment type="subcellular location">
    <subcellularLocation>
        <location evidence="6">Cytoplasm</location>
    </subcellularLocation>
</comment>
<evidence type="ECO:0000256" key="1">
    <source>
        <dbReference type="ARBA" id="ARBA00022490"/>
    </source>
</evidence>
<feature type="region of interest" description="Disordered" evidence="7">
    <location>
        <begin position="905"/>
        <end position="925"/>
    </location>
</feature>
<dbReference type="InterPro" id="IPR003395">
    <property type="entry name" value="RecF/RecN/SMC_N"/>
</dbReference>
<proteinExistence type="inferred from homology"/>
<feature type="coiled-coil region" evidence="6">
    <location>
        <begin position="173"/>
        <end position="207"/>
    </location>
</feature>
<keyword evidence="1 6" id="KW-0963">Cytoplasm</keyword>
<dbReference type="Pfam" id="PF02463">
    <property type="entry name" value="SMC_N"/>
    <property type="match status" value="1"/>
</dbReference>
<dbReference type="Gene3D" id="3.40.50.300">
    <property type="entry name" value="P-loop containing nucleotide triphosphate hydrolases"/>
    <property type="match status" value="2"/>
</dbReference>
<dbReference type="GO" id="GO:0007062">
    <property type="term" value="P:sister chromatid cohesion"/>
    <property type="evidence" value="ECO:0007669"/>
    <property type="project" value="InterPro"/>
</dbReference>
<keyword evidence="4 6" id="KW-0175">Coiled coil</keyword>
<comment type="subunit">
    <text evidence="6">Homodimer.</text>
</comment>
<accession>U4T2W9</accession>
<dbReference type="GO" id="GO:0003677">
    <property type="term" value="F:DNA binding"/>
    <property type="evidence" value="ECO:0007669"/>
    <property type="project" value="UniProtKB-UniRule"/>
</dbReference>
<feature type="domain" description="RecF/RecN/SMC N-terminal" evidence="8">
    <location>
        <begin position="3"/>
        <end position="1323"/>
    </location>
</feature>
<dbReference type="GO" id="GO:0030261">
    <property type="term" value="P:chromosome condensation"/>
    <property type="evidence" value="ECO:0007669"/>
    <property type="project" value="InterPro"/>
</dbReference>
<evidence type="ECO:0000256" key="6">
    <source>
        <dbReference type="HAMAP-Rule" id="MF_01894"/>
    </source>
</evidence>
<dbReference type="PIRSF" id="PIRSF005719">
    <property type="entry name" value="SMC"/>
    <property type="match status" value="1"/>
</dbReference>
<evidence type="ECO:0000256" key="4">
    <source>
        <dbReference type="ARBA" id="ARBA00023054"/>
    </source>
</evidence>
<keyword evidence="3 6" id="KW-0067">ATP-binding</keyword>
<feature type="coiled-coil region" evidence="6">
    <location>
        <begin position="454"/>
        <end position="509"/>
    </location>
</feature>
<feature type="compositionally biased region" description="Basic and acidic residues" evidence="7">
    <location>
        <begin position="958"/>
        <end position="973"/>
    </location>
</feature>
<keyword evidence="5 6" id="KW-0238">DNA-binding</keyword>
<organism evidence="9 10">
    <name type="scientific">Psychrobacter aquaticus CMS 56</name>
    <dbReference type="NCBI Taxonomy" id="1354303"/>
    <lineage>
        <taxon>Bacteria</taxon>
        <taxon>Pseudomonadati</taxon>
        <taxon>Pseudomonadota</taxon>
        <taxon>Gammaproteobacteria</taxon>
        <taxon>Moraxellales</taxon>
        <taxon>Moraxellaceae</taxon>
        <taxon>Psychrobacter</taxon>
    </lineage>
</organism>
<dbReference type="GO" id="GO:0005524">
    <property type="term" value="F:ATP binding"/>
    <property type="evidence" value="ECO:0007669"/>
    <property type="project" value="UniProtKB-UniRule"/>
</dbReference>
<evidence type="ECO:0000259" key="8">
    <source>
        <dbReference type="Pfam" id="PF02463"/>
    </source>
</evidence>
<dbReference type="GO" id="GO:0016887">
    <property type="term" value="F:ATP hydrolysis activity"/>
    <property type="evidence" value="ECO:0007669"/>
    <property type="project" value="InterPro"/>
</dbReference>
<feature type="coiled-coil region" evidence="6">
    <location>
        <begin position="380"/>
        <end position="417"/>
    </location>
</feature>
<dbReference type="Proteomes" id="UP000016761">
    <property type="component" value="Unassembled WGS sequence"/>
</dbReference>
<dbReference type="GO" id="GO:0007059">
    <property type="term" value="P:chromosome segregation"/>
    <property type="evidence" value="ECO:0007669"/>
    <property type="project" value="UniProtKB-UniRule"/>
</dbReference>
<feature type="compositionally biased region" description="Polar residues" evidence="7">
    <location>
        <begin position="945"/>
        <end position="957"/>
    </location>
</feature>
<feature type="region of interest" description="Disordered" evidence="7">
    <location>
        <begin position="357"/>
        <end position="377"/>
    </location>
</feature>
<comment type="caution">
    <text evidence="9">The sequence shown here is derived from an EMBL/GenBank/DDBJ whole genome shotgun (WGS) entry which is preliminary data.</text>
</comment>
<dbReference type="eggNOG" id="COG1196">
    <property type="taxonomic scope" value="Bacteria"/>
</dbReference>
<feature type="region of interest" description="Disordered" evidence="7">
    <location>
        <begin position="945"/>
        <end position="975"/>
    </location>
</feature>
<evidence type="ECO:0000313" key="9">
    <source>
        <dbReference type="EMBL" id="ERL55427.1"/>
    </source>
</evidence>
<keyword evidence="2 6" id="KW-0547">Nucleotide-binding</keyword>
<dbReference type="InterPro" id="IPR024704">
    <property type="entry name" value="SMC"/>
</dbReference>
<evidence type="ECO:0000256" key="5">
    <source>
        <dbReference type="ARBA" id="ARBA00023125"/>
    </source>
</evidence>
<dbReference type="GO" id="GO:0005737">
    <property type="term" value="C:cytoplasm"/>
    <property type="evidence" value="ECO:0007669"/>
    <property type="project" value="UniProtKB-SubCell"/>
</dbReference>
<dbReference type="InterPro" id="IPR027417">
    <property type="entry name" value="P-loop_NTPase"/>
</dbReference>
<reference evidence="9 10" key="1">
    <citation type="journal article" date="2013" name="Genome Announc.">
        <title>Draft Genome Sequence of Psychrobacter aquaticus Strain CMS 56T, Isolated from a Cyanobacterial Mat Sample Collected from Water Bodies in the McMurdo Dry Valley Region of Antarctica.</title>
        <authorList>
            <person name="Reddy G.S."/>
            <person name="Ara S."/>
            <person name="Singh A."/>
            <person name="Kumar Pinnaka A."/>
            <person name="Shivaji S."/>
        </authorList>
    </citation>
    <scope>NUCLEOTIDE SEQUENCE [LARGE SCALE GENOMIC DNA]</scope>
    <source>
        <strain evidence="9 10">CMS 56</strain>
    </source>
</reference>
<feature type="binding site" evidence="6">
    <location>
        <begin position="32"/>
        <end position="39"/>
    </location>
    <ligand>
        <name>ATP</name>
        <dbReference type="ChEBI" id="CHEBI:30616"/>
    </ligand>
</feature>
<dbReference type="RefSeq" id="WP_021814320.1">
    <property type="nucleotide sequence ID" value="NZ_AUSW01000030.1"/>
</dbReference>
<dbReference type="GO" id="GO:0006260">
    <property type="term" value="P:DNA replication"/>
    <property type="evidence" value="ECO:0007669"/>
    <property type="project" value="UniProtKB-UniRule"/>
</dbReference>
<dbReference type="InterPro" id="IPR011890">
    <property type="entry name" value="SMC_prok"/>
</dbReference>
<evidence type="ECO:0000313" key="10">
    <source>
        <dbReference type="Proteomes" id="UP000016761"/>
    </source>
</evidence>
<evidence type="ECO:0000256" key="7">
    <source>
        <dbReference type="SAM" id="MobiDB-lite"/>
    </source>
</evidence>
<feature type="coiled-coil region" evidence="6">
    <location>
        <begin position="310"/>
        <end position="347"/>
    </location>
</feature>
<sequence length="1339" mass="150285">MRLKSLKLAGFKSFANPTTFTFRHGITAIVGPNGCGKSNVIDAIRWVLGETSAKQLRGGAMSDVIFAGTQDKAAKSVASVELTFEHTQDEQNGIRHEFNLYQELSVRRQVNLEGRSDYFINGTRCRRRDVVDVFLGTGLGARSYAVIEQGMIGRIVESSPMQLREFIEEAAGVSRYQARREETQKKLERTQENLARLHDMQSELVRQQKTLSKQAASAQRYEALALELADIKQQLAIQQLYQAKHTQQQQKIAHERSTAEVVTLQSNYEALKAKQDKLAAHINQEQWLKDEAQSAHYQQQLSHQQAAHKLSDATSQLAATAQQLASLDEQRQQVIGEIDKLKAAQAEQQTDLEKLRPQLADLTSKRDTYKRNEQPLQRAWHEAQHQLSRLQDKARTLEQQQAINEQAKRRHQQSHDKWQRRQQNWQHLWQQLEQSLSASHSAGAQDNSMAQVLPQTAEAQITALKKQLQQIERQQDSVEERLSELQPQAHDLQQRLKVQQRELSEQEKRHALLAGEYDTLHQILHPKPTPKSQQHANHAEASLDNNVTSSNVTNSYNELAITTLREQIELSATGQAHAQLLDSVLALWLDSHVLISHKRNCPSVDHGNADGNVNGSAQKITSLWQVLEHDLTDLLTYQNGQNQHINKKDKPSVETGHSLWLPIAQNASKESSFVSVLPDALSDSLSEELADKVWPLSELITQPTLALWQQCYLYTGQFDANNQQTLAALADVLKVLPVSAILLTADGWVISRQGTINLHKFAGAQAGQNDQNSHFLTQRLQQRTRLQALEELLEELETTIQDQQQLITKNQRDYDAVLVNIEETRAQAEQLTRDKHQCQQQLTTQHANAERAERLFADSQRLQADQTTLEQEQQELAQELQTLNHDEQRIQSELAALTSKIAEARSTSQQLQAERSELARTRQTDDDAWQTLQLRIQQSEMRLEHSVNSLARATQQHDQSRQSEQRLKADHKQQQNKLPTLQAALQKAQVARDAQQALLAERETALTALKQDYTEQQATLDTLQNALQTQQSTLAQHATELALSTARLDDASSQTQDALAAYHRLSDKDKTPSEVASQKTSVSNISVSNILADFIAHDRRVRPNKIAELESEYAKLEQQLGKIGAVNLAAVAELAEVNERLEPLAQQTSDIAASMDTLTQAIASIDETTKTLFMQTLDAVNNELANLFAKVFGGGQASLTLNTDDMPAHIPADKHKAEQWRAGLTLMAQPKGKRNSRLAVLSGGEKTLTALSLIFAIFKQHPAPFCVLDEVDAPLDDANVARFTSLIHELADDLQFIFISHNKLTMQIADELKGVTMPSAGISTLVSVSLDEAERYIAN</sequence>
<dbReference type="PATRIC" id="fig|1354303.4.peg.1660"/>
<comment type="similarity">
    <text evidence="6">Belongs to the SMC family.</text>
</comment>
<dbReference type="SUPFAM" id="SSF52540">
    <property type="entry name" value="P-loop containing nucleoside triphosphate hydrolases"/>
    <property type="match status" value="2"/>
</dbReference>
<feature type="compositionally biased region" description="Basic and acidic residues" evidence="7">
    <location>
        <begin position="914"/>
        <end position="925"/>
    </location>
</feature>
<feature type="compositionally biased region" description="Basic and acidic residues" evidence="7">
    <location>
        <begin position="363"/>
        <end position="377"/>
    </location>
</feature>